<evidence type="ECO:0000256" key="1">
    <source>
        <dbReference type="SAM" id="Coils"/>
    </source>
</evidence>
<evidence type="ECO:0000313" key="2">
    <source>
        <dbReference type="EMBL" id="NYT74208.1"/>
    </source>
</evidence>
<keyword evidence="1" id="KW-0175">Coiled coil</keyword>
<reference evidence="2 3" key="1">
    <citation type="submission" date="2020-07" db="EMBL/GenBank/DDBJ databases">
        <title>Halomonas sp. QX-2 draft genome sequence.</title>
        <authorList>
            <person name="Qiu X."/>
        </authorList>
    </citation>
    <scope>NUCLEOTIDE SEQUENCE [LARGE SCALE GENOMIC DNA]</scope>
    <source>
        <strain evidence="2 3">QX-2</strain>
    </source>
</reference>
<comment type="caution">
    <text evidence="2">The sequence shown here is derived from an EMBL/GenBank/DDBJ whole genome shotgun (WGS) entry which is preliminary data.</text>
</comment>
<dbReference type="EMBL" id="JACCGK010000016">
    <property type="protein sequence ID" value="NYT74208.1"/>
    <property type="molecule type" value="Genomic_DNA"/>
</dbReference>
<organism evidence="2 3">
    <name type="scientific">Vreelandella sedimenti</name>
    <dbReference type="NCBI Taxonomy" id="2729618"/>
    <lineage>
        <taxon>Bacteria</taxon>
        <taxon>Pseudomonadati</taxon>
        <taxon>Pseudomonadota</taxon>
        <taxon>Gammaproteobacteria</taxon>
        <taxon>Oceanospirillales</taxon>
        <taxon>Halomonadaceae</taxon>
        <taxon>Vreelandella</taxon>
    </lineage>
</organism>
<sequence length="69" mass="7598">MIAIHRGTNAALSQVCRRAAVNQLISRNDDLEAEKYGLIEENDALAAENAKLRLEVAEQAKQLSTMRCA</sequence>
<feature type="coiled-coil region" evidence="1">
    <location>
        <begin position="21"/>
        <end position="62"/>
    </location>
</feature>
<protein>
    <submittedName>
        <fullName evidence="2">Uncharacterized protein</fullName>
    </submittedName>
</protein>
<accession>A0A7Z0NA13</accession>
<dbReference type="Proteomes" id="UP000520876">
    <property type="component" value="Unassembled WGS sequence"/>
</dbReference>
<dbReference type="RefSeq" id="WP_180094398.1">
    <property type="nucleotide sequence ID" value="NZ_JACCGK010000016.1"/>
</dbReference>
<gene>
    <name evidence="2" type="ORF">HZU72_17495</name>
</gene>
<name>A0A7Z0NA13_9GAMM</name>
<dbReference type="AlphaFoldDB" id="A0A7Z0NA13"/>
<proteinExistence type="predicted"/>
<keyword evidence="3" id="KW-1185">Reference proteome</keyword>
<evidence type="ECO:0000313" key="3">
    <source>
        <dbReference type="Proteomes" id="UP000520876"/>
    </source>
</evidence>